<gene>
    <name evidence="1" type="ORF">EEDITHA_LOCUS1404</name>
</gene>
<dbReference type="AlphaFoldDB" id="A0AAU9TCQ5"/>
<comment type="caution">
    <text evidence="1">The sequence shown here is derived from an EMBL/GenBank/DDBJ whole genome shotgun (WGS) entry which is preliminary data.</text>
</comment>
<evidence type="ECO:0000313" key="2">
    <source>
        <dbReference type="Proteomes" id="UP001153954"/>
    </source>
</evidence>
<protein>
    <submittedName>
        <fullName evidence="1">Uncharacterized protein</fullName>
    </submittedName>
</protein>
<organism evidence="1 2">
    <name type="scientific">Euphydryas editha</name>
    <name type="common">Edith's checkerspot</name>
    <dbReference type="NCBI Taxonomy" id="104508"/>
    <lineage>
        <taxon>Eukaryota</taxon>
        <taxon>Metazoa</taxon>
        <taxon>Ecdysozoa</taxon>
        <taxon>Arthropoda</taxon>
        <taxon>Hexapoda</taxon>
        <taxon>Insecta</taxon>
        <taxon>Pterygota</taxon>
        <taxon>Neoptera</taxon>
        <taxon>Endopterygota</taxon>
        <taxon>Lepidoptera</taxon>
        <taxon>Glossata</taxon>
        <taxon>Ditrysia</taxon>
        <taxon>Papilionoidea</taxon>
        <taxon>Nymphalidae</taxon>
        <taxon>Nymphalinae</taxon>
        <taxon>Euphydryas</taxon>
    </lineage>
</organism>
<dbReference type="EMBL" id="CAKOGL010000003">
    <property type="protein sequence ID" value="CAH2084871.1"/>
    <property type="molecule type" value="Genomic_DNA"/>
</dbReference>
<dbReference type="Proteomes" id="UP001153954">
    <property type="component" value="Unassembled WGS sequence"/>
</dbReference>
<accession>A0AAU9TCQ5</accession>
<evidence type="ECO:0000313" key="1">
    <source>
        <dbReference type="EMBL" id="CAH2084871.1"/>
    </source>
</evidence>
<keyword evidence="2" id="KW-1185">Reference proteome</keyword>
<name>A0AAU9TCQ5_EUPED</name>
<reference evidence="1" key="1">
    <citation type="submission" date="2022-03" db="EMBL/GenBank/DDBJ databases">
        <authorList>
            <person name="Tunstrom K."/>
        </authorList>
    </citation>
    <scope>NUCLEOTIDE SEQUENCE</scope>
</reference>
<proteinExistence type="predicted"/>
<sequence>MEYAFKELLTTYMTQKYVATTPLSQVNTENKTEFIPLENIYQGVQVLEELKKAEVSIRPDLVEDFRAGCRNSLIKLYKGIQERFDSDDHLLNMLPLLHPSKVVSRNVRTKLKTKPENFLMTSAILYDSPNKQTADAEEDHRTINDLDVIFEEI</sequence>